<dbReference type="InterPro" id="IPR008620">
    <property type="entry name" value="FixH"/>
</dbReference>
<evidence type="ECO:0000313" key="1">
    <source>
        <dbReference type="EMBL" id="SMG07446.1"/>
    </source>
</evidence>
<reference evidence="1 2" key="1">
    <citation type="submission" date="2017-04" db="EMBL/GenBank/DDBJ databases">
        <authorList>
            <person name="Afonso C.L."/>
            <person name="Miller P.J."/>
            <person name="Scott M.A."/>
            <person name="Spackman E."/>
            <person name="Goraichik I."/>
            <person name="Dimitrov K.M."/>
            <person name="Suarez D.L."/>
            <person name="Swayne D.E."/>
        </authorList>
    </citation>
    <scope>NUCLEOTIDE SEQUENCE [LARGE SCALE GENOMIC DNA]</scope>
    <source>
        <strain evidence="1 2">DSM 22418</strain>
    </source>
</reference>
<accession>A0A1X7I0N9</accession>
<dbReference type="AlphaFoldDB" id="A0A1X7I0N9"/>
<dbReference type="OrthoDB" id="1493774at2"/>
<name>A0A1X7I0N9_9SPHI</name>
<protein>
    <submittedName>
        <fullName evidence="1">FixH protein</fullName>
    </submittedName>
</protein>
<dbReference type="STRING" id="561061.SAMN05660862_0279"/>
<evidence type="ECO:0000313" key="2">
    <source>
        <dbReference type="Proteomes" id="UP000192980"/>
    </source>
</evidence>
<gene>
    <name evidence="1" type="ORF">SAMN05660862_0279</name>
</gene>
<proteinExistence type="predicted"/>
<organism evidence="1 2">
    <name type="scientific">Sphingobacterium psychroaquaticum</name>
    <dbReference type="NCBI Taxonomy" id="561061"/>
    <lineage>
        <taxon>Bacteria</taxon>
        <taxon>Pseudomonadati</taxon>
        <taxon>Bacteroidota</taxon>
        <taxon>Sphingobacteriia</taxon>
        <taxon>Sphingobacteriales</taxon>
        <taxon>Sphingobacteriaceae</taxon>
        <taxon>Sphingobacterium</taxon>
    </lineage>
</organism>
<keyword evidence="2" id="KW-1185">Reference proteome</keyword>
<sequence length="140" mass="15904">MNWGLKIVIGLGAFMIFIVAAGVYMVSHDSDSLVDNDYYEKSLTYDEVYVSKENLEKDGAKPTIKVRNDTLYIHFVHADNQGELQFKRPSDGKLDVTLPFATKTNDFQLPVSTFTKGSWDLDVNWKSNSKTYLSSHPLFL</sequence>
<dbReference type="Pfam" id="PF05751">
    <property type="entry name" value="FixH"/>
    <property type="match status" value="1"/>
</dbReference>
<dbReference type="Proteomes" id="UP000192980">
    <property type="component" value="Unassembled WGS sequence"/>
</dbReference>
<dbReference type="RefSeq" id="WP_085471182.1">
    <property type="nucleotide sequence ID" value="NZ_CP038029.1"/>
</dbReference>
<dbReference type="EMBL" id="FXAU01000001">
    <property type="protein sequence ID" value="SMG07446.1"/>
    <property type="molecule type" value="Genomic_DNA"/>
</dbReference>